<dbReference type="Pfam" id="PF00078">
    <property type="entry name" value="RVT_1"/>
    <property type="match status" value="1"/>
</dbReference>
<evidence type="ECO:0000313" key="3">
    <source>
        <dbReference type="Proteomes" id="UP000215335"/>
    </source>
</evidence>
<reference evidence="2 3" key="1">
    <citation type="journal article" date="2017" name="Curr. Biol.">
        <title>The Evolution of Venom by Co-option of Single-Copy Genes.</title>
        <authorList>
            <person name="Martinson E.O."/>
            <person name="Mrinalini"/>
            <person name="Kelkar Y.D."/>
            <person name="Chang C.H."/>
            <person name="Werren J.H."/>
        </authorList>
    </citation>
    <scope>NUCLEOTIDE SEQUENCE [LARGE SCALE GENOMIC DNA]</scope>
    <source>
        <strain evidence="2 3">Alberta</strain>
        <tissue evidence="2">Whole body</tissue>
    </source>
</reference>
<evidence type="ECO:0000259" key="1">
    <source>
        <dbReference type="PROSITE" id="PS50878"/>
    </source>
</evidence>
<organism evidence="2 3">
    <name type="scientific">Trichomalopsis sarcophagae</name>
    <dbReference type="NCBI Taxonomy" id="543379"/>
    <lineage>
        <taxon>Eukaryota</taxon>
        <taxon>Metazoa</taxon>
        <taxon>Ecdysozoa</taxon>
        <taxon>Arthropoda</taxon>
        <taxon>Hexapoda</taxon>
        <taxon>Insecta</taxon>
        <taxon>Pterygota</taxon>
        <taxon>Neoptera</taxon>
        <taxon>Endopterygota</taxon>
        <taxon>Hymenoptera</taxon>
        <taxon>Apocrita</taxon>
        <taxon>Proctotrupomorpha</taxon>
        <taxon>Chalcidoidea</taxon>
        <taxon>Pteromalidae</taxon>
        <taxon>Pteromalinae</taxon>
        <taxon>Trichomalopsis</taxon>
    </lineage>
</organism>
<dbReference type="STRING" id="543379.A0A232EZK9"/>
<dbReference type="InterPro" id="IPR043128">
    <property type="entry name" value="Rev_trsase/Diguanyl_cyclase"/>
</dbReference>
<dbReference type="AlphaFoldDB" id="A0A232EZK9"/>
<dbReference type="SUPFAM" id="SSF56672">
    <property type="entry name" value="DNA/RNA polymerases"/>
    <property type="match status" value="1"/>
</dbReference>
<dbReference type="GO" id="GO:0071897">
    <property type="term" value="P:DNA biosynthetic process"/>
    <property type="evidence" value="ECO:0007669"/>
    <property type="project" value="UniProtKB-ARBA"/>
</dbReference>
<dbReference type="PANTHER" id="PTHR36688:SF1">
    <property type="entry name" value="ENDONUCLEASE_EXONUCLEASE_PHOSPHATASE DOMAIN-CONTAINING PROTEIN"/>
    <property type="match status" value="1"/>
</dbReference>
<evidence type="ECO:0000313" key="2">
    <source>
        <dbReference type="EMBL" id="OXU23805.1"/>
    </source>
</evidence>
<dbReference type="Proteomes" id="UP000215335">
    <property type="component" value="Unassembled WGS sequence"/>
</dbReference>
<dbReference type="EMBL" id="NNAY01001486">
    <property type="protein sequence ID" value="OXU23805.1"/>
    <property type="molecule type" value="Genomic_DNA"/>
</dbReference>
<dbReference type="Gene3D" id="3.30.70.270">
    <property type="match status" value="1"/>
</dbReference>
<proteinExistence type="predicted"/>
<protein>
    <recommendedName>
        <fullName evidence="1">Reverse transcriptase domain-containing protein</fullName>
    </recommendedName>
</protein>
<name>A0A232EZK9_9HYME</name>
<comment type="caution">
    <text evidence="2">The sequence shown here is derived from an EMBL/GenBank/DDBJ whole genome shotgun (WGS) entry which is preliminary data.</text>
</comment>
<dbReference type="PANTHER" id="PTHR36688">
    <property type="entry name" value="ENDO/EXONUCLEASE/PHOSPHATASE DOMAIN-CONTAINING PROTEIN"/>
    <property type="match status" value="1"/>
</dbReference>
<gene>
    <name evidence="2" type="ORF">TSAR_011986</name>
</gene>
<dbReference type="InterPro" id="IPR052560">
    <property type="entry name" value="RdDP_mobile_element"/>
</dbReference>
<feature type="domain" description="Reverse transcriptase" evidence="1">
    <location>
        <begin position="156"/>
        <end position="411"/>
    </location>
</feature>
<dbReference type="CDD" id="cd01650">
    <property type="entry name" value="RT_nLTR_like"/>
    <property type="match status" value="1"/>
</dbReference>
<dbReference type="PROSITE" id="PS50878">
    <property type="entry name" value="RT_POL"/>
    <property type="match status" value="1"/>
</dbReference>
<dbReference type="InterPro" id="IPR000477">
    <property type="entry name" value="RT_dom"/>
</dbReference>
<dbReference type="OrthoDB" id="7989680at2759"/>
<accession>A0A232EZK9</accession>
<sequence>MKINSITIDQNNANLLERCDCNLDNLTKVDNNYIIETPTDIVNSIGAFFETINAPRFINQDTLLKVIVDTKVNTLTRSFIHNIENNLTITNFSGTNPASNPQFIEDSILFHNTTQIMNIFHSLPNKFSAGLDNIPPIVLKHLPTIIISAYTIIFNNCLNNRFYPEAWKKAKILPILQKGKPPNEVTSYRPISLTPSISKVYEVLINNTLNHYTNLNSIIPDNQFGFKHKHSTTHALHKLLNDINSHLHNKEMVCACFVDLERAFDSVWINGLINKLHQLKYPLDLIQLIWHMTRDRKFQTWDGENLSTITFDIIEGLMQGTVNSPALFNIFTHNIPNLFNLNSDNITHSLAIADDLIILTANTNLKVAQHDLEILVNKINNVYAQWNLRINLSKCETIVFHKPLRFLPITKRNAIKNFSINIINKNNDKQIIENKKKVKYLGLQFDYLLRLNDHSINQLQKAKNSFRANSRIFFNKNLSPRTKIICYLLLIRPIITYAAPILWNMSASLMEKLRKFERMCIRTALHAFRKDDDSKHFINS</sequence>
<keyword evidence="3" id="KW-1185">Reference proteome</keyword>
<dbReference type="InterPro" id="IPR043502">
    <property type="entry name" value="DNA/RNA_pol_sf"/>
</dbReference>